<sequence length="82" mass="8547">MTLILSLPLSSPENPHSSPPLFNDADISMPSIVAPPSGDAKLLSGGFGTSSLPWDSVFPRTGGGGHILRPLPTPLGFPRHPH</sequence>
<evidence type="ECO:0000313" key="2">
    <source>
        <dbReference type="EMBL" id="KAG9461196.1"/>
    </source>
</evidence>
<reference evidence="2" key="1">
    <citation type="thesis" date="2020" institute="ProQuest LLC" country="789 East Eisenhower Parkway, Ann Arbor, MI, USA">
        <title>Comparative Genomics and Chromosome Evolution.</title>
        <authorList>
            <person name="Mudd A.B."/>
        </authorList>
    </citation>
    <scope>NUCLEOTIDE SEQUENCE</scope>
    <source>
        <strain evidence="2">HN-11 Male</strain>
        <tissue evidence="2">Kidney and liver</tissue>
    </source>
</reference>
<evidence type="ECO:0000256" key="1">
    <source>
        <dbReference type="SAM" id="MobiDB-lite"/>
    </source>
</evidence>
<feature type="region of interest" description="Disordered" evidence="1">
    <location>
        <begin position="1"/>
        <end position="23"/>
    </location>
</feature>
<dbReference type="AlphaFoldDB" id="A0A8J6B4C2"/>
<dbReference type="Proteomes" id="UP000770717">
    <property type="component" value="Unassembled WGS sequence"/>
</dbReference>
<keyword evidence="3" id="KW-1185">Reference proteome</keyword>
<protein>
    <submittedName>
        <fullName evidence="2">Uncharacterized protein</fullName>
    </submittedName>
</protein>
<proteinExistence type="predicted"/>
<organism evidence="2 3">
    <name type="scientific">Eleutherodactylus coqui</name>
    <name type="common">Puerto Rican coqui</name>
    <dbReference type="NCBI Taxonomy" id="57060"/>
    <lineage>
        <taxon>Eukaryota</taxon>
        <taxon>Metazoa</taxon>
        <taxon>Chordata</taxon>
        <taxon>Craniata</taxon>
        <taxon>Vertebrata</taxon>
        <taxon>Euteleostomi</taxon>
        <taxon>Amphibia</taxon>
        <taxon>Batrachia</taxon>
        <taxon>Anura</taxon>
        <taxon>Neobatrachia</taxon>
        <taxon>Hyloidea</taxon>
        <taxon>Eleutherodactylidae</taxon>
        <taxon>Eleutherodactylinae</taxon>
        <taxon>Eleutherodactylus</taxon>
        <taxon>Eleutherodactylus</taxon>
    </lineage>
</organism>
<evidence type="ECO:0000313" key="3">
    <source>
        <dbReference type="Proteomes" id="UP000770717"/>
    </source>
</evidence>
<comment type="caution">
    <text evidence="2">The sequence shown here is derived from an EMBL/GenBank/DDBJ whole genome shotgun (WGS) entry which is preliminary data.</text>
</comment>
<name>A0A8J6B4C2_ELECQ</name>
<accession>A0A8J6B4C2</accession>
<dbReference type="EMBL" id="WNTK01026648">
    <property type="protein sequence ID" value="KAG9461196.1"/>
    <property type="molecule type" value="Genomic_DNA"/>
</dbReference>
<gene>
    <name evidence="2" type="ORF">GDO78_017721</name>
</gene>